<evidence type="ECO:0000313" key="2">
    <source>
        <dbReference type="WBParaSite" id="PS1159_v2.g19012.t1"/>
    </source>
</evidence>
<proteinExistence type="predicted"/>
<name>A0AC35FMM3_9BILA</name>
<dbReference type="WBParaSite" id="PS1159_v2.g19012.t1">
    <property type="protein sequence ID" value="PS1159_v2.g19012.t1"/>
    <property type="gene ID" value="PS1159_v2.g19012"/>
</dbReference>
<dbReference type="Proteomes" id="UP000887580">
    <property type="component" value="Unplaced"/>
</dbReference>
<accession>A0AC35FMM3</accession>
<sequence>MKFCRSILLFFLFLLSTFVNADPKKCAFDNKCYWKRSTKLSGIQTKECDDGICYAFKCIQSEGFVIHGSGCYEDFVNTCHNIQPSITENSKGNENYKYHDENVIVVSCGDANDCAQTELIEYETKHAKKGFESKHKLDKEESEDECKNFMQLDKTKKPTVQCKKWGECFTGTVSNIGNRDAFDITCYKCAHFMCGDENGRVMVGSGCLNDFEKICKNIPATEIQKIKANKESRYFYTDNNTIFVNICSFADNCQFALPIEIYPVFNEMSEKFNKRTSDKTCKYEPLPGPNENGSNGYKLSGIFMFGFILFYLW</sequence>
<evidence type="ECO:0000313" key="1">
    <source>
        <dbReference type="Proteomes" id="UP000887580"/>
    </source>
</evidence>
<organism evidence="1 2">
    <name type="scientific">Panagrolaimus sp. PS1159</name>
    <dbReference type="NCBI Taxonomy" id="55785"/>
    <lineage>
        <taxon>Eukaryota</taxon>
        <taxon>Metazoa</taxon>
        <taxon>Ecdysozoa</taxon>
        <taxon>Nematoda</taxon>
        <taxon>Chromadorea</taxon>
        <taxon>Rhabditida</taxon>
        <taxon>Tylenchina</taxon>
        <taxon>Panagrolaimomorpha</taxon>
        <taxon>Panagrolaimoidea</taxon>
        <taxon>Panagrolaimidae</taxon>
        <taxon>Panagrolaimus</taxon>
    </lineage>
</organism>
<reference evidence="2" key="1">
    <citation type="submission" date="2022-11" db="UniProtKB">
        <authorList>
            <consortium name="WormBaseParasite"/>
        </authorList>
    </citation>
    <scope>IDENTIFICATION</scope>
</reference>
<protein>
    <submittedName>
        <fullName evidence="2">Uncharacterized protein</fullName>
    </submittedName>
</protein>